<evidence type="ECO:0000313" key="3">
    <source>
        <dbReference type="EMBL" id="KJL34739.1"/>
    </source>
</evidence>
<evidence type="ECO:0000313" key="4">
    <source>
        <dbReference type="Proteomes" id="UP000033740"/>
    </source>
</evidence>
<dbReference type="EMBL" id="JYIX01000025">
    <property type="protein sequence ID" value="KJL34739.1"/>
    <property type="molecule type" value="Genomic_DNA"/>
</dbReference>
<sequence length="345" mass="38060">MTEIVAGFGTSHGPQLKAAPPEAWETRGVADRRSKGLKFRGGTYSFEELKALREDFSAEITHDVMQRRWDSCQASMDALSRFIEEQDVDVLVIISSDHKETYGDEWLAPFSVFWGDEVAHAPYTQAQLDKMAPGLAEAAMGDVPDRTVMRPTHRALGKHIIQSTQADDFDTGATEVIPAGRYENHTIPHGFGFIYQRFLGQESTIPMVPIFINTFWEPNPPSAKRCYDFGRAVGRAIQSFPGDLRVGVVASGGLSHFVIDEKLDSEFIQAMKDHDAEYLSSVPAGEMMSGASELRNWIAVAGIADEAGLGVTNVDYEPCYRTEAGTGNAMGFLTWEPNTGERNAR</sequence>
<keyword evidence="3" id="KW-0560">Oxidoreductase</keyword>
<dbReference type="STRING" id="582680.RS86_00616"/>
<dbReference type="CDD" id="cd07366">
    <property type="entry name" value="3MGA_Dioxygenase"/>
    <property type="match status" value="1"/>
</dbReference>
<dbReference type="Pfam" id="PF02900">
    <property type="entry name" value="LigB"/>
    <property type="match status" value="1"/>
</dbReference>
<dbReference type="PATRIC" id="fig|582680.6.peg.635"/>
<feature type="region of interest" description="Disordered" evidence="1">
    <location>
        <begin position="1"/>
        <end position="20"/>
    </location>
</feature>
<organism evidence="3 4">
    <name type="scientific">Microbacterium azadirachtae</name>
    <dbReference type="NCBI Taxonomy" id="582680"/>
    <lineage>
        <taxon>Bacteria</taxon>
        <taxon>Bacillati</taxon>
        <taxon>Actinomycetota</taxon>
        <taxon>Actinomycetes</taxon>
        <taxon>Micrococcales</taxon>
        <taxon>Microbacteriaceae</taxon>
        <taxon>Microbacterium</taxon>
    </lineage>
</organism>
<dbReference type="SUPFAM" id="SSF53213">
    <property type="entry name" value="LigB-like"/>
    <property type="match status" value="1"/>
</dbReference>
<reference evidence="3 4" key="1">
    <citation type="submission" date="2015-02" db="EMBL/GenBank/DDBJ databases">
        <title>Draft genome sequences of ten Microbacterium spp. with emphasis on heavy metal contaminated environments.</title>
        <authorList>
            <person name="Corretto E."/>
        </authorList>
    </citation>
    <scope>NUCLEOTIDE SEQUENCE [LARGE SCALE GENOMIC DNA]</scope>
    <source>
        <strain evidence="3 4">ARN176</strain>
    </source>
</reference>
<evidence type="ECO:0000256" key="1">
    <source>
        <dbReference type="SAM" id="MobiDB-lite"/>
    </source>
</evidence>
<dbReference type="Proteomes" id="UP000033740">
    <property type="component" value="Unassembled WGS sequence"/>
</dbReference>
<gene>
    <name evidence="3" type="primary">galA</name>
    <name evidence="3" type="ORF">RS86_00616</name>
</gene>
<keyword evidence="4" id="KW-1185">Reference proteome</keyword>
<feature type="domain" description="Extradiol ring-cleavage dioxygenase class III enzyme subunit B" evidence="2">
    <location>
        <begin position="69"/>
        <end position="313"/>
    </location>
</feature>
<dbReference type="GO" id="GO:0036238">
    <property type="term" value="F:gallate dioxygenase activity"/>
    <property type="evidence" value="ECO:0007669"/>
    <property type="project" value="UniProtKB-EC"/>
</dbReference>
<name>A0A0F0LPY2_9MICO</name>
<dbReference type="RefSeq" id="WP_045270755.1">
    <property type="nucleotide sequence ID" value="NZ_JYIX01000025.1"/>
</dbReference>
<protein>
    <submittedName>
        <fullName evidence="3">Gallate dioxygenase</fullName>
        <ecNumber evidence="3">1.13.11.57</ecNumber>
    </submittedName>
</protein>
<dbReference type="GO" id="GO:0008198">
    <property type="term" value="F:ferrous iron binding"/>
    <property type="evidence" value="ECO:0007669"/>
    <property type="project" value="InterPro"/>
</dbReference>
<dbReference type="InterPro" id="IPR034938">
    <property type="entry name" value="3MGA_Dioxygenase"/>
</dbReference>
<keyword evidence="3" id="KW-0223">Dioxygenase</keyword>
<accession>A0A0F0LPY2</accession>
<dbReference type="InterPro" id="IPR004183">
    <property type="entry name" value="Xdiol_dOase_suB"/>
</dbReference>
<dbReference type="AlphaFoldDB" id="A0A0F0LPY2"/>
<proteinExistence type="predicted"/>
<comment type="caution">
    <text evidence="3">The sequence shown here is derived from an EMBL/GenBank/DDBJ whole genome shotgun (WGS) entry which is preliminary data.</text>
</comment>
<evidence type="ECO:0000259" key="2">
    <source>
        <dbReference type="Pfam" id="PF02900"/>
    </source>
</evidence>
<dbReference type="EC" id="1.13.11.57" evidence="3"/>
<dbReference type="Gene3D" id="3.40.830.10">
    <property type="entry name" value="LigB-like"/>
    <property type="match status" value="1"/>
</dbReference>